<proteinExistence type="predicted"/>
<dbReference type="AlphaFoldDB" id="A0A0A9BSK6"/>
<protein>
    <submittedName>
        <fullName evidence="1">Uncharacterized protein</fullName>
    </submittedName>
</protein>
<organism evidence="1">
    <name type="scientific">Arundo donax</name>
    <name type="common">Giant reed</name>
    <name type="synonym">Donax arundinaceus</name>
    <dbReference type="NCBI Taxonomy" id="35708"/>
    <lineage>
        <taxon>Eukaryota</taxon>
        <taxon>Viridiplantae</taxon>
        <taxon>Streptophyta</taxon>
        <taxon>Embryophyta</taxon>
        <taxon>Tracheophyta</taxon>
        <taxon>Spermatophyta</taxon>
        <taxon>Magnoliopsida</taxon>
        <taxon>Liliopsida</taxon>
        <taxon>Poales</taxon>
        <taxon>Poaceae</taxon>
        <taxon>PACMAD clade</taxon>
        <taxon>Arundinoideae</taxon>
        <taxon>Arundineae</taxon>
        <taxon>Arundo</taxon>
    </lineage>
</organism>
<reference evidence="1" key="1">
    <citation type="submission" date="2014-09" db="EMBL/GenBank/DDBJ databases">
        <authorList>
            <person name="Magalhaes I.L.F."/>
            <person name="Oliveira U."/>
            <person name="Santos F.R."/>
            <person name="Vidigal T.H.D.A."/>
            <person name="Brescovit A.D."/>
            <person name="Santos A.J."/>
        </authorList>
    </citation>
    <scope>NUCLEOTIDE SEQUENCE</scope>
    <source>
        <tissue evidence="1">Shoot tissue taken approximately 20 cm above the soil surface</tissue>
    </source>
</reference>
<accession>A0A0A9BSK6</accession>
<reference evidence="1" key="2">
    <citation type="journal article" date="2015" name="Data Brief">
        <title>Shoot transcriptome of the giant reed, Arundo donax.</title>
        <authorList>
            <person name="Barrero R.A."/>
            <person name="Guerrero F.D."/>
            <person name="Moolhuijzen P."/>
            <person name="Goolsby J.A."/>
            <person name="Tidwell J."/>
            <person name="Bellgard S.E."/>
            <person name="Bellgard M.I."/>
        </authorList>
    </citation>
    <scope>NUCLEOTIDE SEQUENCE</scope>
    <source>
        <tissue evidence="1">Shoot tissue taken approximately 20 cm above the soil surface</tissue>
    </source>
</reference>
<name>A0A0A9BSK6_ARUDO</name>
<sequence>MKLVACLNEVTHLTMQDGDQNKEDWEGTRKTMYTSFIPGC</sequence>
<evidence type="ECO:0000313" key="1">
    <source>
        <dbReference type="EMBL" id="JAD66306.1"/>
    </source>
</evidence>
<dbReference type="EMBL" id="GBRH01231589">
    <property type="protein sequence ID" value="JAD66306.1"/>
    <property type="molecule type" value="Transcribed_RNA"/>
</dbReference>